<evidence type="ECO:0000256" key="1">
    <source>
        <dbReference type="SAM" id="SignalP"/>
    </source>
</evidence>
<dbReference type="PhylomeDB" id="A0A178URS1"/>
<keyword evidence="1" id="KW-0732">Signal</keyword>
<dbReference type="AlphaFoldDB" id="A0A178URS1"/>
<accession>A0A178URS1</accession>
<dbReference type="ExpressionAtlas" id="A0A178URS1">
    <property type="expression patterns" value="baseline and differential"/>
</dbReference>
<feature type="signal peptide" evidence="1">
    <location>
        <begin position="1"/>
        <end position="19"/>
    </location>
</feature>
<evidence type="ECO:0000313" key="2">
    <source>
        <dbReference type="EMBL" id="OAO96756.1"/>
    </source>
</evidence>
<protein>
    <submittedName>
        <fullName evidence="2">Uncharacterized protein</fullName>
    </submittedName>
</protein>
<gene>
    <name evidence="2" type="ordered locus">AXX17_At4g10070</name>
</gene>
<dbReference type="Proteomes" id="UP000078284">
    <property type="component" value="Chromosome 4"/>
</dbReference>
<evidence type="ECO:0000313" key="3">
    <source>
        <dbReference type="Proteomes" id="UP000078284"/>
    </source>
</evidence>
<comment type="caution">
    <text evidence="2">The sequence shown here is derived from an EMBL/GenBank/DDBJ whole genome shotgun (WGS) entry which is preliminary data.</text>
</comment>
<sequence>MKTIILFLTLLVISSSCTSIITKTMNSKETTYLDSPAVSPSIDQYLVDIHLGHSFLQGVMSFCYDCGKACFRRGKNLARCKKFVCRCTKSGIK</sequence>
<dbReference type="PROSITE" id="PS51257">
    <property type="entry name" value="PROKAR_LIPOPROTEIN"/>
    <property type="match status" value="1"/>
</dbReference>
<feature type="chain" id="PRO_5008094279" evidence="1">
    <location>
        <begin position="20"/>
        <end position="93"/>
    </location>
</feature>
<name>A0A178URS1_ARATH</name>
<dbReference type="EMBL" id="LUHQ01000004">
    <property type="protein sequence ID" value="OAO96756.1"/>
    <property type="molecule type" value="Genomic_DNA"/>
</dbReference>
<dbReference type="SMR" id="A0A178URS1"/>
<dbReference type="OMA" id="KACFRRN"/>
<organism evidence="2 3">
    <name type="scientific">Arabidopsis thaliana</name>
    <name type="common">Mouse-ear cress</name>
    <dbReference type="NCBI Taxonomy" id="3702"/>
    <lineage>
        <taxon>Eukaryota</taxon>
        <taxon>Viridiplantae</taxon>
        <taxon>Streptophyta</taxon>
        <taxon>Embryophyta</taxon>
        <taxon>Tracheophyta</taxon>
        <taxon>Spermatophyta</taxon>
        <taxon>Magnoliopsida</taxon>
        <taxon>eudicotyledons</taxon>
        <taxon>Gunneridae</taxon>
        <taxon>Pentapetalae</taxon>
        <taxon>rosids</taxon>
        <taxon>malvids</taxon>
        <taxon>Brassicales</taxon>
        <taxon>Brassicaceae</taxon>
        <taxon>Camelineae</taxon>
        <taxon>Arabidopsis</taxon>
    </lineage>
</organism>
<proteinExistence type="predicted"/>
<dbReference type="RefSeq" id="NP_001031600.1">
    <property type="nucleotide sequence ID" value="NM_001036523.2"/>
</dbReference>
<reference evidence="3" key="1">
    <citation type="journal article" date="2016" name="Proc. Natl. Acad. Sci. U.S.A.">
        <title>Chromosome-level assembly of Arabidopsis thaliana Ler reveals the extent of translocation and inversion polymorphisms.</title>
        <authorList>
            <person name="Zapata L."/>
            <person name="Ding J."/>
            <person name="Willing E.M."/>
            <person name="Hartwig B."/>
            <person name="Bezdan D."/>
            <person name="Jiao W.B."/>
            <person name="Patel V."/>
            <person name="Velikkakam James G."/>
            <person name="Koornneef M."/>
            <person name="Ossowski S."/>
            <person name="Schneeberger K."/>
        </authorList>
    </citation>
    <scope>NUCLEOTIDE SEQUENCE [LARGE SCALE GENOMIC DNA]</scope>
    <source>
        <strain evidence="3">cv. Landsberg erecta</strain>
    </source>
</reference>
<dbReference type="KEGG" id="ath:AT4G08869"/>